<feature type="compositionally biased region" description="Basic and acidic residues" evidence="1">
    <location>
        <begin position="1"/>
        <end position="10"/>
    </location>
</feature>
<dbReference type="Proteomes" id="UP001314229">
    <property type="component" value="Unassembled WGS sequence"/>
</dbReference>
<feature type="region of interest" description="Disordered" evidence="1">
    <location>
        <begin position="28"/>
        <end position="51"/>
    </location>
</feature>
<accession>A0AAV1QGE1</accession>
<comment type="caution">
    <text evidence="2">The sequence shown here is derived from an EMBL/GenBank/DDBJ whole genome shotgun (WGS) entry which is preliminary data.</text>
</comment>
<name>A0AAV1QGE1_SCOSC</name>
<feature type="region of interest" description="Disordered" evidence="1">
    <location>
        <begin position="1"/>
        <end position="20"/>
    </location>
</feature>
<evidence type="ECO:0000256" key="1">
    <source>
        <dbReference type="SAM" id="MobiDB-lite"/>
    </source>
</evidence>
<reference evidence="2 3" key="1">
    <citation type="submission" date="2024-01" db="EMBL/GenBank/DDBJ databases">
        <authorList>
            <person name="Alioto T."/>
            <person name="Alioto T."/>
            <person name="Gomez Garrido J."/>
        </authorList>
    </citation>
    <scope>NUCLEOTIDE SEQUENCE [LARGE SCALE GENOMIC DNA]</scope>
</reference>
<keyword evidence="3" id="KW-1185">Reference proteome</keyword>
<feature type="non-terminal residue" evidence="2">
    <location>
        <position position="51"/>
    </location>
</feature>
<protein>
    <submittedName>
        <fullName evidence="2">Uncharacterized protein</fullName>
    </submittedName>
</protein>
<feature type="non-terminal residue" evidence="2">
    <location>
        <position position="1"/>
    </location>
</feature>
<gene>
    <name evidence="2" type="ORF">FSCOSCO3_A003058</name>
</gene>
<sequence>AEEGRSDLRIPRNIPPHPQHPCVDLQSTASRTGATHAHQAGLKRSIAGHRD</sequence>
<evidence type="ECO:0000313" key="2">
    <source>
        <dbReference type="EMBL" id="CAK6983198.1"/>
    </source>
</evidence>
<evidence type="ECO:0000313" key="3">
    <source>
        <dbReference type="Proteomes" id="UP001314229"/>
    </source>
</evidence>
<organism evidence="2 3">
    <name type="scientific">Scomber scombrus</name>
    <name type="common">Atlantic mackerel</name>
    <name type="synonym">Scomber vernalis</name>
    <dbReference type="NCBI Taxonomy" id="13677"/>
    <lineage>
        <taxon>Eukaryota</taxon>
        <taxon>Metazoa</taxon>
        <taxon>Chordata</taxon>
        <taxon>Craniata</taxon>
        <taxon>Vertebrata</taxon>
        <taxon>Euteleostomi</taxon>
        <taxon>Actinopterygii</taxon>
        <taxon>Neopterygii</taxon>
        <taxon>Teleostei</taxon>
        <taxon>Neoteleostei</taxon>
        <taxon>Acanthomorphata</taxon>
        <taxon>Pelagiaria</taxon>
        <taxon>Scombriformes</taxon>
        <taxon>Scombridae</taxon>
        <taxon>Scomber</taxon>
    </lineage>
</organism>
<proteinExistence type="predicted"/>
<dbReference type="EMBL" id="CAWUFR010001227">
    <property type="protein sequence ID" value="CAK6983198.1"/>
    <property type="molecule type" value="Genomic_DNA"/>
</dbReference>
<dbReference type="AlphaFoldDB" id="A0AAV1QGE1"/>